<evidence type="ECO:0000256" key="2">
    <source>
        <dbReference type="ARBA" id="ARBA00022553"/>
    </source>
</evidence>
<feature type="region of interest" description="Disordered" evidence="8">
    <location>
        <begin position="128"/>
        <end position="168"/>
    </location>
</feature>
<keyword evidence="12" id="KW-1185">Reference proteome</keyword>
<dbReference type="PANTHER" id="PTHR15549">
    <property type="entry name" value="PAIRED IMMUNOGLOBULIN-LIKE TYPE 2 RECEPTOR"/>
    <property type="match status" value="1"/>
</dbReference>
<evidence type="ECO:0000256" key="9">
    <source>
        <dbReference type="SAM" id="Phobius"/>
    </source>
</evidence>
<accession>A0A117NKL5</accession>
<dbReference type="GO" id="GO:0005524">
    <property type="term" value="F:ATP binding"/>
    <property type="evidence" value="ECO:0007669"/>
    <property type="project" value="UniProtKB-KW"/>
</dbReference>
<sequence>MSDDYVSGYAIRRNSTCEAGENQCTKSGATWGDYQACCPGNSFCFDSNTGIPNIICCENQNNCTAIVADTPSCANQTWNLFDYKGGFCCEQGDSAFGVDDRVLVGCTEALQSGNDSFIDLKTLSTGSATATSTSMSSTSTATSTTTSTTTSTSSPSTSAAPSNSSSGPSTNVGAIAGGVVGGVAGVAITAALLFFFLRRRKQQEYQPQAQTEYEQYRQPPSTTIYSEAGDGLPRKELDGQTRSEVSDTRIRTPQELPAGH</sequence>
<protein>
    <recommendedName>
        <fullName evidence="10">Epidermal growth factor receptor-like transmembrane-juxtamembrane segment domain-containing protein</fullName>
    </recommendedName>
</protein>
<reference evidence="11 12" key="1">
    <citation type="submission" date="2015-10" db="EMBL/GenBank/DDBJ databases">
        <title>Genome sequencing of Penicillium freii.</title>
        <authorList>
            <person name="Nguyen H.D."/>
            <person name="Visagie C.M."/>
            <person name="Seifert K.A."/>
        </authorList>
    </citation>
    <scope>NUCLEOTIDE SEQUENCE [LARGE SCALE GENOMIC DNA]</scope>
    <source>
        <strain evidence="11 12">DAOM 242723</strain>
    </source>
</reference>
<feature type="compositionally biased region" description="Basic and acidic residues" evidence="8">
    <location>
        <begin position="232"/>
        <end position="252"/>
    </location>
</feature>
<evidence type="ECO:0000313" key="11">
    <source>
        <dbReference type="EMBL" id="KUM56268.1"/>
    </source>
</evidence>
<dbReference type="AlphaFoldDB" id="A0A117NKL5"/>
<evidence type="ECO:0000256" key="4">
    <source>
        <dbReference type="ARBA" id="ARBA00022741"/>
    </source>
</evidence>
<feature type="transmembrane region" description="Helical" evidence="9">
    <location>
        <begin position="172"/>
        <end position="197"/>
    </location>
</feature>
<evidence type="ECO:0000256" key="5">
    <source>
        <dbReference type="ARBA" id="ARBA00022840"/>
    </source>
</evidence>
<feature type="region of interest" description="Disordered" evidence="8">
    <location>
        <begin position="205"/>
        <end position="260"/>
    </location>
</feature>
<organism evidence="11 12">
    <name type="scientific">Penicillium freii</name>
    <dbReference type="NCBI Taxonomy" id="48697"/>
    <lineage>
        <taxon>Eukaryota</taxon>
        <taxon>Fungi</taxon>
        <taxon>Dikarya</taxon>
        <taxon>Ascomycota</taxon>
        <taxon>Pezizomycotina</taxon>
        <taxon>Eurotiomycetes</taxon>
        <taxon>Eurotiomycetidae</taxon>
        <taxon>Eurotiales</taxon>
        <taxon>Aspergillaceae</taxon>
        <taxon>Penicillium</taxon>
    </lineage>
</organism>
<dbReference type="GO" id="GO:0071944">
    <property type="term" value="C:cell periphery"/>
    <property type="evidence" value="ECO:0007669"/>
    <property type="project" value="UniProtKB-ARBA"/>
</dbReference>
<dbReference type="Pfam" id="PF21314">
    <property type="entry name" value="TM_ErbB1"/>
    <property type="match status" value="1"/>
</dbReference>
<keyword evidence="6 9" id="KW-1133">Transmembrane helix</keyword>
<keyword evidence="3 9" id="KW-0812">Transmembrane</keyword>
<dbReference type="PANTHER" id="PTHR15549:SF26">
    <property type="entry name" value="AXIAL BUDDING PATTERN PROTEIN 2-RELATED"/>
    <property type="match status" value="1"/>
</dbReference>
<dbReference type="STRING" id="48697.A0A117NKL5"/>
<dbReference type="InterPro" id="IPR049328">
    <property type="entry name" value="TM_ErbB1"/>
</dbReference>
<gene>
    <name evidence="11" type="ORF">ACN42_g10948</name>
</gene>
<proteinExistence type="predicted"/>
<dbReference type="GO" id="GO:0016020">
    <property type="term" value="C:membrane"/>
    <property type="evidence" value="ECO:0007669"/>
    <property type="project" value="UniProtKB-SubCell"/>
</dbReference>
<keyword evidence="7 9" id="KW-0472">Membrane</keyword>
<evidence type="ECO:0000256" key="6">
    <source>
        <dbReference type="ARBA" id="ARBA00022989"/>
    </source>
</evidence>
<name>A0A117NKL5_PENFR</name>
<feature type="compositionally biased region" description="Polar residues" evidence="8">
    <location>
        <begin position="205"/>
        <end position="225"/>
    </location>
</feature>
<dbReference type="EMBL" id="LLXE01000517">
    <property type="protein sequence ID" value="KUM56268.1"/>
    <property type="molecule type" value="Genomic_DNA"/>
</dbReference>
<keyword evidence="5" id="KW-0067">ATP-binding</keyword>
<evidence type="ECO:0000256" key="1">
    <source>
        <dbReference type="ARBA" id="ARBA00004167"/>
    </source>
</evidence>
<comment type="caution">
    <text evidence="11">The sequence shown here is derived from an EMBL/GenBank/DDBJ whole genome shotgun (WGS) entry which is preliminary data.</text>
</comment>
<evidence type="ECO:0000313" key="12">
    <source>
        <dbReference type="Proteomes" id="UP000055045"/>
    </source>
</evidence>
<comment type="subcellular location">
    <subcellularLocation>
        <location evidence="1">Membrane</location>
        <topology evidence="1">Single-pass membrane protein</topology>
    </subcellularLocation>
</comment>
<keyword evidence="2" id="KW-0597">Phosphoprotein</keyword>
<feature type="domain" description="Epidermal growth factor receptor-like transmembrane-juxtamembrane segment" evidence="10">
    <location>
        <begin position="175"/>
        <end position="203"/>
    </location>
</feature>
<evidence type="ECO:0000256" key="3">
    <source>
        <dbReference type="ARBA" id="ARBA00022692"/>
    </source>
</evidence>
<evidence type="ECO:0000256" key="7">
    <source>
        <dbReference type="ARBA" id="ARBA00023136"/>
    </source>
</evidence>
<evidence type="ECO:0000259" key="10">
    <source>
        <dbReference type="Pfam" id="PF21314"/>
    </source>
</evidence>
<keyword evidence="4" id="KW-0547">Nucleotide-binding</keyword>
<evidence type="ECO:0000256" key="8">
    <source>
        <dbReference type="SAM" id="MobiDB-lite"/>
    </source>
</evidence>
<dbReference type="InterPro" id="IPR051694">
    <property type="entry name" value="Immunoregulatory_rcpt-like"/>
</dbReference>
<dbReference type="Proteomes" id="UP000055045">
    <property type="component" value="Unassembled WGS sequence"/>
</dbReference>